<comment type="caution">
    <text evidence="1">The sequence shown here is derived from an EMBL/GenBank/DDBJ whole genome shotgun (WGS) entry which is preliminary data.</text>
</comment>
<organism evidence="1 2">
    <name type="scientific">Orenia marismortui</name>
    <dbReference type="NCBI Taxonomy" id="46469"/>
    <lineage>
        <taxon>Bacteria</taxon>
        <taxon>Bacillati</taxon>
        <taxon>Bacillota</taxon>
        <taxon>Clostridia</taxon>
        <taxon>Halanaerobiales</taxon>
        <taxon>Halobacteroidaceae</taxon>
        <taxon>Orenia</taxon>
    </lineage>
</organism>
<evidence type="ECO:0000313" key="2">
    <source>
        <dbReference type="Proteomes" id="UP000295832"/>
    </source>
</evidence>
<accession>A0A4R8GMA5</accession>
<dbReference type="AlphaFoldDB" id="A0A4R8GMA5"/>
<name>A0A4R8GMA5_9FIRM</name>
<sequence length="134" mass="15479">MATVPDVIKNVQSIINSNHSINYEEITRRKMFNPISNKSMCYQLDGSGGKSERLSRKKDDTFVLDLFFFEEAGTNRDQFPFIQECYAIKKSLEKSKDLNSRAFKVDIKLKFTEATIENSLHFECRIRITGRLAA</sequence>
<dbReference type="EMBL" id="SOEG01000057">
    <property type="protein sequence ID" value="TDX44324.1"/>
    <property type="molecule type" value="Genomic_DNA"/>
</dbReference>
<protein>
    <submittedName>
        <fullName evidence="1">Uncharacterized protein</fullName>
    </submittedName>
</protein>
<dbReference type="Proteomes" id="UP000295832">
    <property type="component" value="Unassembled WGS sequence"/>
</dbReference>
<keyword evidence="2" id="KW-1185">Reference proteome</keyword>
<reference evidence="1 2" key="1">
    <citation type="submission" date="2019-03" db="EMBL/GenBank/DDBJ databases">
        <title>Subsurface microbial communities from deep shales in Ohio and West Virginia, USA.</title>
        <authorList>
            <person name="Wrighton K."/>
        </authorList>
    </citation>
    <scope>NUCLEOTIDE SEQUENCE [LARGE SCALE GENOMIC DNA]</scope>
    <source>
        <strain evidence="1 2">MSL 6dP</strain>
    </source>
</reference>
<proteinExistence type="predicted"/>
<evidence type="ECO:0000313" key="1">
    <source>
        <dbReference type="EMBL" id="TDX44324.1"/>
    </source>
</evidence>
<gene>
    <name evidence="1" type="ORF">C7959_15711</name>
</gene>
<dbReference type="RefSeq" id="WP_134119176.1">
    <property type="nucleotide sequence ID" value="NZ_SOEG01000057.1"/>
</dbReference>